<feature type="binding site" evidence="4">
    <location>
        <position position="231"/>
    </location>
    <ligand>
        <name>substrate</name>
    </ligand>
</feature>
<feature type="binding site" evidence="4">
    <location>
        <position position="233"/>
    </location>
    <ligand>
        <name>substrate</name>
    </ligand>
</feature>
<dbReference type="Proteomes" id="UP000626844">
    <property type="component" value="Unassembled WGS sequence"/>
</dbReference>
<evidence type="ECO:0000256" key="4">
    <source>
        <dbReference type="PIRSR" id="PIRSR610905-2"/>
    </source>
</evidence>
<dbReference type="SUPFAM" id="SSF48208">
    <property type="entry name" value="Six-hairpin glycosidases"/>
    <property type="match status" value="1"/>
</dbReference>
<dbReference type="PANTHER" id="PTHR36845:SF1">
    <property type="entry name" value="HYDROLASE, PUTATIVE (AFU_ORTHOLOGUE AFUA_7G05090)-RELATED"/>
    <property type="match status" value="1"/>
</dbReference>
<feature type="binding site" evidence="4">
    <location>
        <position position="249"/>
    </location>
    <ligand>
        <name>substrate</name>
    </ligand>
</feature>
<reference evidence="5" key="1">
    <citation type="submission" date="2020-09" db="EMBL/GenBank/DDBJ databases">
        <title>A novel bacterium of genus Bacillus, isolated from South China Sea.</title>
        <authorList>
            <person name="Huang H."/>
            <person name="Mo K."/>
            <person name="Hu Y."/>
        </authorList>
    </citation>
    <scope>NUCLEOTIDE SEQUENCE</scope>
    <source>
        <strain evidence="5">IB182487</strain>
    </source>
</reference>
<feature type="active site" description="Nucleophile" evidence="3">
    <location>
        <position position="112"/>
    </location>
</feature>
<dbReference type="InterPro" id="IPR052369">
    <property type="entry name" value="UG_Glycosaminoglycan_Hydrolase"/>
</dbReference>
<accession>A0A926NQN2</accession>
<dbReference type="InterPro" id="IPR008928">
    <property type="entry name" value="6-hairpin_glycosidase_sf"/>
</dbReference>
<dbReference type="GO" id="GO:0052757">
    <property type="term" value="F:chondroitin hydrolase activity"/>
    <property type="evidence" value="ECO:0007669"/>
    <property type="project" value="TreeGrafter"/>
</dbReference>
<comment type="similarity">
    <text evidence="2">Belongs to the glycosyl hydrolase 88 family.</text>
</comment>
<gene>
    <name evidence="5" type="ORF">IC621_18645</name>
</gene>
<proteinExistence type="inferred from homology"/>
<feature type="binding site" evidence="4">
    <location>
        <position position="173"/>
    </location>
    <ligand>
        <name>substrate</name>
    </ligand>
</feature>
<evidence type="ECO:0000313" key="5">
    <source>
        <dbReference type="EMBL" id="MBD1382242.1"/>
    </source>
</evidence>
<comment type="caution">
    <text evidence="5">The sequence shown here is derived from an EMBL/GenBank/DDBJ whole genome shotgun (WGS) entry which is preliminary data.</text>
</comment>
<keyword evidence="1 5" id="KW-0378">Hydrolase</keyword>
<dbReference type="InterPro" id="IPR010905">
    <property type="entry name" value="Glyco_hydro_88"/>
</dbReference>
<dbReference type="InterPro" id="IPR012341">
    <property type="entry name" value="6hp_glycosidase-like_sf"/>
</dbReference>
<dbReference type="Gene3D" id="1.50.10.10">
    <property type="match status" value="1"/>
</dbReference>
<sequence length="395" mass="45486">MQTVSDEGLMNKERYATRPEVDRAFVEKACAYVLKKIDQNLDEFTNMFPDASSKNLVYPKTENVEWTPGFWTGMLWLAYEITKDEKYKQVAERHVESFKNRIEKKIHVDHHDLGFLYTLSSVSAYKLTKNETAKEAALGAAKHLSTRYYEKAGIIQAWGDLSDPKQRGRMIIDCNMNLPLLYWASEITGDQSYYDMAYQHVQKAAAHIVRKDASTFHTFYMDPEHGGPLYGNTHQGFSDDSCWARGQAWGIYGFPLSYSYTQDDEFITLSKKLANYFLNRLPEDHICYWDLIFTEGTEERDSSAAAISACGLLELSKSLPLTDSLKMYYDNAALSIVQSLSEYYTTAQEPEANGLLKHGVYYKAGNMGVDESCIWGDYFYFEALVRLLKDWKMYW</sequence>
<evidence type="ECO:0000256" key="3">
    <source>
        <dbReference type="PIRSR" id="PIRSR610905-1"/>
    </source>
</evidence>
<evidence type="ECO:0000313" key="6">
    <source>
        <dbReference type="Proteomes" id="UP000626844"/>
    </source>
</evidence>
<evidence type="ECO:0000256" key="2">
    <source>
        <dbReference type="ARBA" id="ARBA00038358"/>
    </source>
</evidence>
<feature type="binding site" evidence="4">
    <location>
        <position position="112"/>
    </location>
    <ligand>
        <name>substrate</name>
    </ligand>
</feature>
<organism evidence="5 6">
    <name type="scientific">Metabacillus arenae</name>
    <dbReference type="NCBI Taxonomy" id="2771434"/>
    <lineage>
        <taxon>Bacteria</taxon>
        <taxon>Bacillati</taxon>
        <taxon>Bacillota</taxon>
        <taxon>Bacilli</taxon>
        <taxon>Bacillales</taxon>
        <taxon>Bacillaceae</taxon>
        <taxon>Metabacillus</taxon>
    </lineage>
</organism>
<protein>
    <submittedName>
        <fullName evidence="5">Glycoside hydrolase family 88 protein</fullName>
    </submittedName>
</protein>
<feature type="binding site" evidence="4">
    <location>
        <position position="245"/>
    </location>
    <ligand>
        <name>substrate</name>
    </ligand>
</feature>
<dbReference type="GO" id="GO:0000272">
    <property type="term" value="P:polysaccharide catabolic process"/>
    <property type="evidence" value="ECO:0007669"/>
    <property type="project" value="TreeGrafter"/>
</dbReference>
<dbReference type="EMBL" id="JACXAI010000027">
    <property type="protein sequence ID" value="MBD1382242.1"/>
    <property type="molecule type" value="Genomic_DNA"/>
</dbReference>
<evidence type="ECO:0000256" key="1">
    <source>
        <dbReference type="ARBA" id="ARBA00022801"/>
    </source>
</evidence>
<keyword evidence="6" id="KW-1185">Reference proteome</keyword>
<dbReference type="Pfam" id="PF07470">
    <property type="entry name" value="Glyco_hydro_88"/>
    <property type="match status" value="1"/>
</dbReference>
<feature type="active site" description="Proton donor" evidence="3">
    <location>
        <position position="173"/>
    </location>
</feature>
<dbReference type="AlphaFoldDB" id="A0A926NQN2"/>
<dbReference type="PANTHER" id="PTHR36845">
    <property type="entry name" value="HYDROLASE, PUTATIVE (AFU_ORTHOLOGUE AFUA_7G05090)-RELATED"/>
    <property type="match status" value="1"/>
</dbReference>
<name>A0A926NQN2_9BACI</name>